<dbReference type="GeneID" id="100642557"/>
<dbReference type="OrthoDB" id="1884855at2759"/>
<reference evidence="3" key="1">
    <citation type="submission" date="2025-08" db="UniProtKB">
        <authorList>
            <consortium name="RefSeq"/>
        </authorList>
    </citation>
    <scope>IDENTIFICATION</scope>
</reference>
<keyword evidence="2" id="KW-1185">Reference proteome</keyword>
<gene>
    <name evidence="3" type="primary">LOC100642557</name>
</gene>
<dbReference type="RefSeq" id="XP_003394045.1">
    <property type="nucleotide sequence ID" value="XM_003393997.4"/>
</dbReference>
<dbReference type="Proteomes" id="UP000835206">
    <property type="component" value="Chromosome 2"/>
</dbReference>
<evidence type="ECO:0000256" key="1">
    <source>
        <dbReference type="SAM" id="Coils"/>
    </source>
</evidence>
<sequence>MASSELRKRKLEEYEMQLFSFHSRAVYATLKSIVSERILSTIEKMCQTIEKTYKLNSENLTVLKANQKNLETAYFKGAMPHLENIENIVNKYVAVPSNVLLEEDKYQRIQYSDTEFENINQRLEDLQQRAKNATILNTVLKEELQILDQFPISEESVNKMCNVVENLACSDIDENIYQLLEDYKQFSTSLFDTTQITTKIKYNTVDNLKCKEFNLSTL</sequence>
<keyword evidence="1" id="KW-0175">Coiled coil</keyword>
<name>A0A9B0BVY4_BOMTE</name>
<organism evidence="2 3">
    <name type="scientific">Bombus terrestris</name>
    <name type="common">Buff-tailed bumblebee</name>
    <name type="synonym">Apis terrestris</name>
    <dbReference type="NCBI Taxonomy" id="30195"/>
    <lineage>
        <taxon>Eukaryota</taxon>
        <taxon>Metazoa</taxon>
        <taxon>Ecdysozoa</taxon>
        <taxon>Arthropoda</taxon>
        <taxon>Hexapoda</taxon>
        <taxon>Insecta</taxon>
        <taxon>Pterygota</taxon>
        <taxon>Neoptera</taxon>
        <taxon>Endopterygota</taxon>
        <taxon>Hymenoptera</taxon>
        <taxon>Apocrita</taxon>
        <taxon>Aculeata</taxon>
        <taxon>Apoidea</taxon>
        <taxon>Anthophila</taxon>
        <taxon>Apidae</taxon>
        <taxon>Bombus</taxon>
        <taxon>Bombus</taxon>
    </lineage>
</organism>
<evidence type="ECO:0000313" key="3">
    <source>
        <dbReference type="RefSeq" id="XP_003394045.1"/>
    </source>
</evidence>
<feature type="coiled-coil region" evidence="1">
    <location>
        <begin position="109"/>
        <end position="143"/>
    </location>
</feature>
<proteinExistence type="predicted"/>
<dbReference type="KEGG" id="bter:100642557"/>
<protein>
    <submittedName>
        <fullName evidence="3">Protein MIS12 homolog</fullName>
    </submittedName>
</protein>
<accession>A0A9B0BVY4</accession>
<evidence type="ECO:0000313" key="2">
    <source>
        <dbReference type="Proteomes" id="UP000835206"/>
    </source>
</evidence>
<dbReference type="AlphaFoldDB" id="A0A9B0BVY4"/>